<keyword evidence="3" id="KW-1185">Reference proteome</keyword>
<feature type="compositionally biased region" description="Polar residues" evidence="1">
    <location>
        <begin position="217"/>
        <end position="228"/>
    </location>
</feature>
<organism evidence="2 3">
    <name type="scientific">Suillus fuscotomentosus</name>
    <dbReference type="NCBI Taxonomy" id="1912939"/>
    <lineage>
        <taxon>Eukaryota</taxon>
        <taxon>Fungi</taxon>
        <taxon>Dikarya</taxon>
        <taxon>Basidiomycota</taxon>
        <taxon>Agaricomycotina</taxon>
        <taxon>Agaricomycetes</taxon>
        <taxon>Agaricomycetidae</taxon>
        <taxon>Boletales</taxon>
        <taxon>Suillineae</taxon>
        <taxon>Suillaceae</taxon>
        <taxon>Suillus</taxon>
    </lineage>
</organism>
<dbReference type="AlphaFoldDB" id="A0AAD4EJQ7"/>
<dbReference type="Proteomes" id="UP001195769">
    <property type="component" value="Unassembled WGS sequence"/>
</dbReference>
<feature type="region of interest" description="Disordered" evidence="1">
    <location>
        <begin position="192"/>
        <end position="262"/>
    </location>
</feature>
<reference evidence="2" key="1">
    <citation type="journal article" date="2020" name="New Phytol.">
        <title>Comparative genomics reveals dynamic genome evolution in host specialist ectomycorrhizal fungi.</title>
        <authorList>
            <person name="Lofgren L.A."/>
            <person name="Nguyen N.H."/>
            <person name="Vilgalys R."/>
            <person name="Ruytinx J."/>
            <person name="Liao H.L."/>
            <person name="Branco S."/>
            <person name="Kuo A."/>
            <person name="LaButti K."/>
            <person name="Lipzen A."/>
            <person name="Andreopoulos W."/>
            <person name="Pangilinan J."/>
            <person name="Riley R."/>
            <person name="Hundley H."/>
            <person name="Na H."/>
            <person name="Barry K."/>
            <person name="Grigoriev I.V."/>
            <person name="Stajich J.E."/>
            <person name="Kennedy P.G."/>
        </authorList>
    </citation>
    <scope>NUCLEOTIDE SEQUENCE</scope>
    <source>
        <strain evidence="2">FC203</strain>
    </source>
</reference>
<gene>
    <name evidence="2" type="ORF">F5891DRAFT_975158</name>
</gene>
<accession>A0AAD4EJQ7</accession>
<protein>
    <submittedName>
        <fullName evidence="2">Uncharacterized protein</fullName>
    </submittedName>
</protein>
<dbReference type="GeneID" id="64670787"/>
<evidence type="ECO:0000313" key="2">
    <source>
        <dbReference type="EMBL" id="KAG1907464.1"/>
    </source>
</evidence>
<sequence>MPVQSDGSTTHLRIPTFNVAQGTPRQYFFERVQNPMLNLFKLKAFIPLPIYLLIILEDIEDRLPFGARLLTTDTFDGSTRQRQLLGHTTWSDILLVEVVVGVDIDIIKLPLVSTASSLCSYNLVYSINFFLRIMLPGQGRPVVGLGAFLQAGHMNCLNFPELQTRNSRKTTSNSSLFGCQCSNIQTFTEYKESSPVYQSRKGRSPRTIGPVLKQDSDSFPTPSLSRTPSRQRHVSRTIPIKPPTSPPSSDTPYDSSDDDIIGPITPPAILHHLSNYAKSAKKRPKPYQRSVPNIIERLCGEECSGCTRPKDLPSDQRESTRLQRRLKNLTPVALAHAVIAIQADIEWRRVRAIAAALHVDAVQKHSMFLDVTAKSEAETYVNAVSEPFEAACESLASRTTDELNDRRNCTIAAYELDEMSFTAADTEFDHFENIALTVLDSDGSTTSSDEELFDDN</sequence>
<evidence type="ECO:0000313" key="3">
    <source>
        <dbReference type="Proteomes" id="UP001195769"/>
    </source>
</evidence>
<proteinExistence type="predicted"/>
<evidence type="ECO:0000256" key="1">
    <source>
        <dbReference type="SAM" id="MobiDB-lite"/>
    </source>
</evidence>
<name>A0AAD4EJQ7_9AGAM</name>
<dbReference type="RefSeq" id="XP_041233039.1">
    <property type="nucleotide sequence ID" value="XM_041376489.1"/>
</dbReference>
<comment type="caution">
    <text evidence="2">The sequence shown here is derived from an EMBL/GenBank/DDBJ whole genome shotgun (WGS) entry which is preliminary data.</text>
</comment>
<dbReference type="EMBL" id="JABBWK010000003">
    <property type="protein sequence ID" value="KAG1907464.1"/>
    <property type="molecule type" value="Genomic_DNA"/>
</dbReference>